<dbReference type="RefSeq" id="WP_313499025.1">
    <property type="nucleotide sequence ID" value="NZ_CP134879.1"/>
</dbReference>
<accession>A0AA96F9X7</accession>
<gene>
    <name evidence="3" type="ORF">RN606_01085</name>
</gene>
<evidence type="ECO:0000313" key="3">
    <source>
        <dbReference type="EMBL" id="WNM24776.1"/>
    </source>
</evidence>
<feature type="compositionally biased region" description="Low complexity" evidence="1">
    <location>
        <begin position="30"/>
        <end position="53"/>
    </location>
</feature>
<evidence type="ECO:0000256" key="1">
    <source>
        <dbReference type="SAM" id="MobiDB-lite"/>
    </source>
</evidence>
<dbReference type="Proteomes" id="UP001304125">
    <property type="component" value="Chromosome"/>
</dbReference>
<evidence type="ECO:0000256" key="2">
    <source>
        <dbReference type="SAM" id="SignalP"/>
    </source>
</evidence>
<keyword evidence="2" id="KW-0732">Signal</keyword>
<evidence type="ECO:0000313" key="4">
    <source>
        <dbReference type="Proteomes" id="UP001304125"/>
    </source>
</evidence>
<proteinExistence type="predicted"/>
<keyword evidence="4" id="KW-1185">Reference proteome</keyword>
<organism evidence="3 4">
    <name type="scientific">Demequina capsici</name>
    <dbReference type="NCBI Taxonomy" id="3075620"/>
    <lineage>
        <taxon>Bacteria</taxon>
        <taxon>Bacillati</taxon>
        <taxon>Actinomycetota</taxon>
        <taxon>Actinomycetes</taxon>
        <taxon>Micrococcales</taxon>
        <taxon>Demequinaceae</taxon>
        <taxon>Demequina</taxon>
    </lineage>
</organism>
<sequence>MRVWMRFCVAIGFGTLVLAGCGTESDVIGDSSEPTAASASPSLSLSPSAEDLAGSATQEPSGAASPGQSSVEAAALSPDCTAADYTENDIYASPDDCAFIAMTVTITPSLAAAYGETDWAWADPLFEASDWYSFYGAKTPQEVVDAVARESDSRIQDGEVDLDRELSDGTYLSDYYSAEELVPSLTLDGDIATLASGVLEAPFFVATIADPTLDGDVLTLHISASDLGADRLVLRLPADVVDTNGAVDGRTVTWDDPPETMVVSFAGVSEDALVAITP</sequence>
<feature type="signal peptide" evidence="2">
    <location>
        <begin position="1"/>
        <end position="19"/>
    </location>
</feature>
<feature type="chain" id="PRO_5041715056" evidence="2">
    <location>
        <begin position="20"/>
        <end position="278"/>
    </location>
</feature>
<dbReference type="PROSITE" id="PS51257">
    <property type="entry name" value="PROKAR_LIPOPROTEIN"/>
    <property type="match status" value="1"/>
</dbReference>
<dbReference type="AlphaFoldDB" id="A0AA96F9X7"/>
<name>A0AA96F9X7_9MICO</name>
<feature type="compositionally biased region" description="Polar residues" evidence="1">
    <location>
        <begin position="55"/>
        <end position="71"/>
    </location>
</feature>
<dbReference type="EMBL" id="CP134879">
    <property type="protein sequence ID" value="WNM24776.1"/>
    <property type="molecule type" value="Genomic_DNA"/>
</dbReference>
<protein>
    <submittedName>
        <fullName evidence="3">Uncharacterized protein</fullName>
    </submittedName>
</protein>
<reference evidence="3 4" key="1">
    <citation type="submission" date="2023-09" db="EMBL/GenBank/DDBJ databases">
        <title>Demequina sp. a novel bacteria isolated from Capsicum annuum.</title>
        <authorList>
            <person name="Humaira Z."/>
            <person name="Lee J."/>
            <person name="Cho D."/>
        </authorList>
    </citation>
    <scope>NUCLEOTIDE SEQUENCE [LARGE SCALE GENOMIC DNA]</scope>
    <source>
        <strain evidence="3 4">OYTSA14</strain>
    </source>
</reference>
<feature type="region of interest" description="Disordered" evidence="1">
    <location>
        <begin position="29"/>
        <end position="71"/>
    </location>
</feature>